<keyword evidence="8 18" id="KW-0723">Serine/threonine-protein kinase</keyword>
<dbReference type="SUPFAM" id="SSF56112">
    <property type="entry name" value="Protein kinase-like (PK-like)"/>
    <property type="match status" value="1"/>
</dbReference>
<evidence type="ECO:0000256" key="5">
    <source>
        <dbReference type="ARBA" id="ARBA00016038"/>
    </source>
</evidence>
<keyword evidence="15" id="KW-0460">Magnesium</keyword>
<keyword evidence="12 18" id="KW-0418">Kinase</keyword>
<dbReference type="InterPro" id="IPR000687">
    <property type="entry name" value="RIO_kinase"/>
</dbReference>
<evidence type="ECO:0000256" key="17">
    <source>
        <dbReference type="ARBA" id="ARBA00048679"/>
    </source>
</evidence>
<feature type="binding site" evidence="21">
    <location>
        <position position="354"/>
    </location>
    <ligand>
        <name>Mg(2+)</name>
        <dbReference type="ChEBI" id="CHEBI:18420"/>
    </ligand>
</feature>
<feature type="compositionally biased region" description="Acidic residues" evidence="23">
    <location>
        <begin position="27"/>
        <end position="38"/>
    </location>
</feature>
<dbReference type="GO" id="GO:0046872">
    <property type="term" value="F:metal ion binding"/>
    <property type="evidence" value="ECO:0007669"/>
    <property type="project" value="UniProtKB-KW"/>
</dbReference>
<dbReference type="AlphaFoldDB" id="A0A7R9T4K9"/>
<feature type="domain" description="RIO kinase" evidence="24">
    <location>
        <begin position="167"/>
        <end position="412"/>
    </location>
</feature>
<evidence type="ECO:0000256" key="4">
    <source>
        <dbReference type="ARBA" id="ARBA00012513"/>
    </source>
</evidence>
<evidence type="ECO:0000256" key="18">
    <source>
        <dbReference type="PIRNR" id="PIRNR038147"/>
    </source>
</evidence>
<comment type="cofactor">
    <cofactor evidence="1 21">
        <name>Mg(2+)</name>
        <dbReference type="ChEBI" id="CHEBI:18420"/>
    </cofactor>
</comment>
<evidence type="ECO:0000256" key="1">
    <source>
        <dbReference type="ARBA" id="ARBA00001946"/>
    </source>
</evidence>
<feature type="region of interest" description="Disordered" evidence="23">
    <location>
        <begin position="22"/>
        <end position="58"/>
    </location>
</feature>
<evidence type="ECO:0000256" key="23">
    <source>
        <dbReference type="SAM" id="MobiDB-lite"/>
    </source>
</evidence>
<feature type="compositionally biased region" description="Basic residues" evidence="23">
    <location>
        <begin position="604"/>
        <end position="620"/>
    </location>
</feature>
<evidence type="ECO:0000256" key="16">
    <source>
        <dbReference type="ARBA" id="ARBA00047899"/>
    </source>
</evidence>
<keyword evidence="7" id="KW-0690">Ribosome biogenesis</keyword>
<dbReference type="GO" id="GO:0005737">
    <property type="term" value="C:cytoplasm"/>
    <property type="evidence" value="ECO:0007669"/>
    <property type="project" value="UniProtKB-SubCell"/>
</dbReference>
<evidence type="ECO:0000256" key="12">
    <source>
        <dbReference type="ARBA" id="ARBA00022777"/>
    </source>
</evidence>
<evidence type="ECO:0000256" key="11">
    <source>
        <dbReference type="ARBA" id="ARBA00022741"/>
    </source>
</evidence>
<dbReference type="InterPro" id="IPR018934">
    <property type="entry name" value="RIO_dom"/>
</dbReference>
<dbReference type="GO" id="GO:0016787">
    <property type="term" value="F:hydrolase activity"/>
    <property type="evidence" value="ECO:0007669"/>
    <property type="project" value="UniProtKB-KW"/>
</dbReference>
<dbReference type="FunFam" id="3.30.200.20:FF:000148">
    <property type="entry name" value="Serine/threonine-protein kinase RIO1"/>
    <property type="match status" value="1"/>
</dbReference>
<protein>
    <recommendedName>
        <fullName evidence="5 18">Serine/threonine-protein kinase RIO1</fullName>
        <ecNumber evidence="4 18">2.7.11.1</ecNumber>
    </recommendedName>
</protein>
<organism evidence="25">
    <name type="scientific">Ostreococcus sp. 'lucimarinus'</name>
    <dbReference type="NCBI Taxonomy" id="242159"/>
    <lineage>
        <taxon>Eukaryota</taxon>
        <taxon>Viridiplantae</taxon>
        <taxon>Chlorophyta</taxon>
        <taxon>Mamiellophyceae</taxon>
        <taxon>Mamiellales</taxon>
        <taxon>Bathycoccaceae</taxon>
        <taxon>Ostreococcus</taxon>
    </lineage>
</organism>
<comment type="catalytic activity">
    <reaction evidence="16 18">
        <text>L-threonyl-[protein] + ATP = O-phospho-L-threonyl-[protein] + ADP + H(+)</text>
        <dbReference type="Rhea" id="RHEA:46608"/>
        <dbReference type="Rhea" id="RHEA-COMP:11060"/>
        <dbReference type="Rhea" id="RHEA-COMP:11605"/>
        <dbReference type="ChEBI" id="CHEBI:15378"/>
        <dbReference type="ChEBI" id="CHEBI:30013"/>
        <dbReference type="ChEBI" id="CHEBI:30616"/>
        <dbReference type="ChEBI" id="CHEBI:61977"/>
        <dbReference type="ChEBI" id="CHEBI:456216"/>
        <dbReference type="EC" id="2.7.11.1"/>
    </reaction>
</comment>
<keyword evidence="22" id="KW-0175">Coiled coil</keyword>
<keyword evidence="14 18" id="KW-0067">ATP-binding</keyword>
<accession>A0A7R9T4K9</accession>
<evidence type="ECO:0000256" key="22">
    <source>
        <dbReference type="SAM" id="Coils"/>
    </source>
</evidence>
<comment type="catalytic activity">
    <reaction evidence="17 18">
        <text>L-seryl-[protein] + ATP = O-phospho-L-seryl-[protein] + ADP + H(+)</text>
        <dbReference type="Rhea" id="RHEA:17989"/>
        <dbReference type="Rhea" id="RHEA-COMP:9863"/>
        <dbReference type="Rhea" id="RHEA-COMP:11604"/>
        <dbReference type="ChEBI" id="CHEBI:15378"/>
        <dbReference type="ChEBI" id="CHEBI:29999"/>
        <dbReference type="ChEBI" id="CHEBI:30616"/>
        <dbReference type="ChEBI" id="CHEBI:83421"/>
        <dbReference type="ChEBI" id="CHEBI:456216"/>
        <dbReference type="EC" id="2.7.11.1"/>
    </reaction>
</comment>
<feature type="active site" description="Proton acceptor" evidence="19">
    <location>
        <position position="349"/>
    </location>
</feature>
<feature type="compositionally biased region" description="Acidic residues" evidence="23">
    <location>
        <begin position="537"/>
        <end position="567"/>
    </location>
</feature>
<dbReference type="EMBL" id="HBDX01006584">
    <property type="protein sequence ID" value="CAD8224900.1"/>
    <property type="molecule type" value="Transcribed_RNA"/>
</dbReference>
<dbReference type="GO" id="GO:0005524">
    <property type="term" value="F:ATP binding"/>
    <property type="evidence" value="ECO:0007669"/>
    <property type="project" value="UniProtKB-KW"/>
</dbReference>
<reference evidence="25" key="1">
    <citation type="submission" date="2021-01" db="EMBL/GenBank/DDBJ databases">
        <authorList>
            <person name="Corre E."/>
            <person name="Pelletier E."/>
            <person name="Niang G."/>
            <person name="Scheremetjew M."/>
            <person name="Finn R."/>
            <person name="Kale V."/>
            <person name="Holt S."/>
            <person name="Cochrane G."/>
            <person name="Meng A."/>
            <person name="Brown T."/>
            <person name="Cohen L."/>
        </authorList>
    </citation>
    <scope>NUCLEOTIDE SEQUENCE</scope>
    <source>
        <strain evidence="25">Clade-A-BCC118000</strain>
    </source>
</reference>
<feature type="region of interest" description="Disordered" evidence="23">
    <location>
        <begin position="533"/>
        <end position="620"/>
    </location>
</feature>
<dbReference type="InterPro" id="IPR051272">
    <property type="entry name" value="RIO-type_Ser/Thr_kinase"/>
</dbReference>
<dbReference type="Gene3D" id="3.30.200.20">
    <property type="entry name" value="Phosphorylase Kinase, domain 1"/>
    <property type="match status" value="1"/>
</dbReference>
<dbReference type="InterPro" id="IPR011009">
    <property type="entry name" value="Kinase-like_dom_sf"/>
</dbReference>
<feature type="binding site" evidence="20">
    <location>
        <position position="305"/>
    </location>
    <ligand>
        <name>ATP</name>
        <dbReference type="ChEBI" id="CHEBI:30616"/>
    </ligand>
</feature>
<feature type="compositionally biased region" description="Basic and acidic residues" evidence="23">
    <location>
        <begin position="152"/>
        <end position="173"/>
    </location>
</feature>
<gene>
    <name evidence="25" type="ORF">OLUC0939_LOCUS5640</name>
</gene>
<dbReference type="InterPro" id="IPR017407">
    <property type="entry name" value="Ser/Thr_kinase_Rio1"/>
</dbReference>
<evidence type="ECO:0000256" key="2">
    <source>
        <dbReference type="ARBA" id="ARBA00004496"/>
    </source>
</evidence>
<feature type="compositionally biased region" description="Acidic residues" evidence="23">
    <location>
        <begin position="47"/>
        <end position="57"/>
    </location>
</feature>
<dbReference type="PROSITE" id="PS01245">
    <property type="entry name" value="RIO1"/>
    <property type="match status" value="1"/>
</dbReference>
<dbReference type="PANTHER" id="PTHR45723">
    <property type="entry name" value="SERINE/THREONINE-PROTEIN KINASE RIO1"/>
    <property type="match status" value="1"/>
</dbReference>
<dbReference type="SMART" id="SM00090">
    <property type="entry name" value="RIO"/>
    <property type="match status" value="1"/>
</dbReference>
<evidence type="ECO:0000256" key="14">
    <source>
        <dbReference type="ARBA" id="ARBA00022840"/>
    </source>
</evidence>
<dbReference type="Gene3D" id="1.10.510.10">
    <property type="entry name" value="Transferase(Phosphotransferase) domain 1"/>
    <property type="match status" value="1"/>
</dbReference>
<proteinExistence type="inferred from homology"/>
<evidence type="ECO:0000256" key="19">
    <source>
        <dbReference type="PIRSR" id="PIRSR038147-1"/>
    </source>
</evidence>
<feature type="region of interest" description="Disordered" evidence="23">
    <location>
        <begin position="118"/>
        <end position="173"/>
    </location>
</feature>
<keyword evidence="9 18" id="KW-0808">Transferase</keyword>
<keyword evidence="11 18" id="KW-0547">Nucleotide-binding</keyword>
<evidence type="ECO:0000256" key="15">
    <source>
        <dbReference type="ARBA" id="ARBA00022842"/>
    </source>
</evidence>
<evidence type="ECO:0000256" key="20">
    <source>
        <dbReference type="PIRSR" id="PIRSR038147-2"/>
    </source>
</evidence>
<evidence type="ECO:0000256" key="6">
    <source>
        <dbReference type="ARBA" id="ARBA00022490"/>
    </source>
</evidence>
<dbReference type="CDD" id="cd05147">
    <property type="entry name" value="RIO1_euk"/>
    <property type="match status" value="1"/>
</dbReference>
<keyword evidence="6" id="KW-0963">Cytoplasm</keyword>
<feature type="coiled-coil region" evidence="22">
    <location>
        <begin position="424"/>
        <end position="451"/>
    </location>
</feature>
<evidence type="ECO:0000256" key="10">
    <source>
        <dbReference type="ARBA" id="ARBA00022723"/>
    </source>
</evidence>
<feature type="compositionally biased region" description="Basic and acidic residues" evidence="23">
    <location>
        <begin position="576"/>
        <end position="591"/>
    </location>
</feature>
<feature type="binding site" evidence="21">
    <location>
        <position position="366"/>
    </location>
    <ligand>
        <name>Mg(2+)</name>
        <dbReference type="ChEBI" id="CHEBI:18420"/>
    </ligand>
</feature>
<evidence type="ECO:0000256" key="13">
    <source>
        <dbReference type="ARBA" id="ARBA00022801"/>
    </source>
</evidence>
<dbReference type="GO" id="GO:0004674">
    <property type="term" value="F:protein serine/threonine kinase activity"/>
    <property type="evidence" value="ECO:0007669"/>
    <property type="project" value="UniProtKB-KW"/>
</dbReference>
<dbReference type="EC" id="2.7.11.1" evidence="4 18"/>
<evidence type="ECO:0000256" key="7">
    <source>
        <dbReference type="ARBA" id="ARBA00022517"/>
    </source>
</evidence>
<evidence type="ECO:0000256" key="8">
    <source>
        <dbReference type="ARBA" id="ARBA00022527"/>
    </source>
</evidence>
<name>A0A7R9T4K9_9CHLO</name>
<evidence type="ECO:0000256" key="9">
    <source>
        <dbReference type="ARBA" id="ARBA00022679"/>
    </source>
</evidence>
<comment type="similarity">
    <text evidence="3 18">Belongs to the protein kinase superfamily. RIO-type Ser/Thr kinase family.</text>
</comment>
<feature type="active site" description="4-aspartylphosphate intermediate" evidence="19">
    <location>
        <position position="366"/>
    </location>
</feature>
<evidence type="ECO:0000256" key="21">
    <source>
        <dbReference type="PIRSR" id="PIRSR038147-3"/>
    </source>
</evidence>
<evidence type="ECO:0000259" key="24">
    <source>
        <dbReference type="SMART" id="SM00090"/>
    </source>
</evidence>
<evidence type="ECO:0000256" key="3">
    <source>
        <dbReference type="ARBA" id="ARBA00009196"/>
    </source>
</evidence>
<dbReference type="InterPro" id="IPR018935">
    <property type="entry name" value="RIO_kinase_CS"/>
</dbReference>
<dbReference type="Pfam" id="PF01163">
    <property type="entry name" value="RIO1"/>
    <property type="match status" value="1"/>
</dbReference>
<keyword evidence="10" id="KW-0479">Metal-binding</keyword>
<dbReference type="GO" id="GO:0042254">
    <property type="term" value="P:ribosome biogenesis"/>
    <property type="evidence" value="ECO:0007669"/>
    <property type="project" value="UniProtKB-KW"/>
</dbReference>
<evidence type="ECO:0000313" key="25">
    <source>
        <dbReference type="EMBL" id="CAD8224900.1"/>
    </source>
</evidence>
<comment type="subcellular location">
    <subcellularLocation>
        <location evidence="2">Cytoplasm</location>
    </subcellularLocation>
</comment>
<feature type="binding site" evidence="20">
    <location>
        <position position="233"/>
    </location>
    <ligand>
        <name>ATP</name>
        <dbReference type="ChEBI" id="CHEBI:30616"/>
    </ligand>
</feature>
<dbReference type="PIRSF" id="PIRSF038147">
    <property type="entry name" value="Ser/Thr_PK_RIO1"/>
    <property type="match status" value="1"/>
</dbReference>
<sequence>MREREDALLAIREALSGRTREVFDAAAADEDDENDENDGWTAHDEARDDDEAYDDDVNDRLDALDALDDMRAHRGEASTRDARAAPGSAAAKLTRANVARPNANGGAGNRTRAVTFAGGKGKSANGGDAGAGAGARTTRTTRAETKVTNAMKEARRKEDKSMSLNKDKEDRATVEQALDPRTMLILFKMLSRETFTEIHGCVSTGKEANVYHARKDVVVGETGAREVTDFAVKVYKTSILVFKDRDRYVSGDWRWRNGYSKKNPRKMVQTWAEKEMRNLIRLKEAGLRVPAVEMLRSHVLVMEFIGNDGIAAPRLRDADISVKKMRSLFTELIVDVRMMYQKCRLVHADLSEYNLLFHDGHIWIIDVSQSVDQDHPRCLEFLREDLLHVIQYFAKQDVAVPTVRELFDFVTDPAINDDNMEAVLDALSESAEEHAVELKRVNAQLNALNSADPDSQFDDEMMERRAEAEIQANVFHQAFIPRALDEVDLFERDQKRLIQGKGESEGIYYQTITGMADDLSSVRTTPTLLMTKKLDVVDEDEDEEDENDDESGDFDSEDGSDSDEDSENGGGRRRFPKEVVDKDAVKAERKAAAKLQKQAAAEKRKTKIPKKVKKAKTKKK</sequence>
<keyword evidence="13" id="KW-0378">Hydrolase</keyword>